<sequence length="123" mass="14001">MMQFSRITLVWIGLLTCMTVLAGCAKTDNHPESPVVKKEQTVEIAGLTNEIRKVTSSQLSQITKDMTYKEVIDEWGNSKDIGSGRYIFRYEIENGEYLELNFGHFDEVLSDESYQSIQNLLNG</sequence>
<feature type="signal peptide" evidence="1">
    <location>
        <begin position="1"/>
        <end position="22"/>
    </location>
</feature>
<evidence type="ECO:0000256" key="1">
    <source>
        <dbReference type="SAM" id="SignalP"/>
    </source>
</evidence>
<dbReference type="EMBL" id="QLUW01000003">
    <property type="protein sequence ID" value="RAP75110.1"/>
    <property type="molecule type" value="Genomic_DNA"/>
</dbReference>
<dbReference type="Proteomes" id="UP000249260">
    <property type="component" value="Unassembled WGS sequence"/>
</dbReference>
<reference evidence="2 3" key="1">
    <citation type="submission" date="2018-06" db="EMBL/GenBank/DDBJ databases">
        <title>Paenibacillus montanisoli sp. nov., isolated from mountain area soil.</title>
        <authorList>
            <person name="Wu M."/>
        </authorList>
    </citation>
    <scope>NUCLEOTIDE SEQUENCE [LARGE SCALE GENOMIC DNA]</scope>
    <source>
        <strain evidence="2 3">RA17</strain>
    </source>
</reference>
<comment type="caution">
    <text evidence="2">The sequence shown here is derived from an EMBL/GenBank/DDBJ whole genome shotgun (WGS) entry which is preliminary data.</text>
</comment>
<evidence type="ECO:0000313" key="3">
    <source>
        <dbReference type="Proteomes" id="UP000249260"/>
    </source>
</evidence>
<dbReference type="OrthoDB" id="2633851at2"/>
<accession>A0A328TXE9</accession>
<evidence type="ECO:0000313" key="2">
    <source>
        <dbReference type="EMBL" id="RAP75110.1"/>
    </source>
</evidence>
<dbReference type="RefSeq" id="WP_112883374.1">
    <property type="nucleotide sequence ID" value="NZ_QLUW01000003.1"/>
</dbReference>
<keyword evidence="3" id="KW-1185">Reference proteome</keyword>
<dbReference type="PROSITE" id="PS51257">
    <property type="entry name" value="PROKAR_LIPOPROTEIN"/>
    <property type="match status" value="1"/>
</dbReference>
<name>A0A328TXE9_9BACL</name>
<proteinExistence type="predicted"/>
<keyword evidence="1" id="KW-0732">Signal</keyword>
<gene>
    <name evidence="2" type="ORF">DL346_17130</name>
</gene>
<protein>
    <submittedName>
        <fullName evidence="2">Uncharacterized protein</fullName>
    </submittedName>
</protein>
<feature type="chain" id="PRO_5039420653" evidence="1">
    <location>
        <begin position="23"/>
        <end position="123"/>
    </location>
</feature>
<dbReference type="AlphaFoldDB" id="A0A328TXE9"/>
<organism evidence="2 3">
    <name type="scientific">Paenibacillus montanisoli</name>
    <dbReference type="NCBI Taxonomy" id="2081970"/>
    <lineage>
        <taxon>Bacteria</taxon>
        <taxon>Bacillati</taxon>
        <taxon>Bacillota</taxon>
        <taxon>Bacilli</taxon>
        <taxon>Bacillales</taxon>
        <taxon>Paenibacillaceae</taxon>
        <taxon>Paenibacillus</taxon>
    </lineage>
</organism>